<organism evidence="13 14">
    <name type="scientific">Marinicella sediminis</name>
    <dbReference type="NCBI Taxonomy" id="1792834"/>
    <lineage>
        <taxon>Bacteria</taxon>
        <taxon>Pseudomonadati</taxon>
        <taxon>Pseudomonadota</taxon>
        <taxon>Gammaproteobacteria</taxon>
        <taxon>Lysobacterales</taxon>
        <taxon>Marinicellaceae</taxon>
        <taxon>Marinicella</taxon>
    </lineage>
</organism>
<keyword evidence="14" id="KW-1185">Reference proteome</keyword>
<dbReference type="InterPro" id="IPR043135">
    <property type="entry name" value="Fur_C"/>
</dbReference>
<evidence type="ECO:0000256" key="1">
    <source>
        <dbReference type="ARBA" id="ARBA00004496"/>
    </source>
</evidence>
<name>A0ABV7JDP4_9GAMM</name>
<dbReference type="EMBL" id="JBHRTS010000002">
    <property type="protein sequence ID" value="MFC3193542.1"/>
    <property type="molecule type" value="Genomic_DNA"/>
</dbReference>
<comment type="subunit">
    <text evidence="3 12">Homodimer.</text>
</comment>
<comment type="similarity">
    <text evidence="2 12">Belongs to the Fur family.</text>
</comment>
<proteinExistence type="inferred from homology"/>
<evidence type="ECO:0000256" key="5">
    <source>
        <dbReference type="ARBA" id="ARBA00022490"/>
    </source>
</evidence>
<dbReference type="PANTHER" id="PTHR33202:SF2">
    <property type="entry name" value="FERRIC UPTAKE REGULATION PROTEIN"/>
    <property type="match status" value="1"/>
</dbReference>
<dbReference type="InterPro" id="IPR036388">
    <property type="entry name" value="WH-like_DNA-bd_sf"/>
</dbReference>
<keyword evidence="8 12" id="KW-0862">Zinc</keyword>
<keyword evidence="10 12" id="KW-0238">DNA-binding</keyword>
<dbReference type="InterPro" id="IPR002481">
    <property type="entry name" value="FUR"/>
</dbReference>
<comment type="caution">
    <text evidence="13">The sequence shown here is derived from an EMBL/GenBank/DDBJ whole genome shotgun (WGS) entry which is preliminary data.</text>
</comment>
<evidence type="ECO:0000256" key="9">
    <source>
        <dbReference type="ARBA" id="ARBA00023015"/>
    </source>
</evidence>
<keyword evidence="12" id="KW-0408">Iron</keyword>
<dbReference type="PANTHER" id="PTHR33202">
    <property type="entry name" value="ZINC UPTAKE REGULATION PROTEIN"/>
    <property type="match status" value="1"/>
</dbReference>
<evidence type="ECO:0000256" key="10">
    <source>
        <dbReference type="ARBA" id="ARBA00023125"/>
    </source>
</evidence>
<dbReference type="Gene3D" id="1.10.10.10">
    <property type="entry name" value="Winged helix-like DNA-binding domain superfamily/Winged helix DNA-binding domain"/>
    <property type="match status" value="1"/>
</dbReference>
<dbReference type="Gene3D" id="3.30.1490.190">
    <property type="match status" value="1"/>
</dbReference>
<evidence type="ECO:0000313" key="13">
    <source>
        <dbReference type="EMBL" id="MFC3193542.1"/>
    </source>
</evidence>
<evidence type="ECO:0000256" key="11">
    <source>
        <dbReference type="ARBA" id="ARBA00023163"/>
    </source>
</evidence>
<evidence type="ECO:0000256" key="3">
    <source>
        <dbReference type="ARBA" id="ARBA00011738"/>
    </source>
</evidence>
<evidence type="ECO:0000256" key="8">
    <source>
        <dbReference type="ARBA" id="ARBA00022833"/>
    </source>
</evidence>
<dbReference type="InterPro" id="IPR036390">
    <property type="entry name" value="WH_DNA-bd_sf"/>
</dbReference>
<keyword evidence="6 12" id="KW-0678">Repressor</keyword>
<evidence type="ECO:0000256" key="2">
    <source>
        <dbReference type="ARBA" id="ARBA00007957"/>
    </source>
</evidence>
<dbReference type="Pfam" id="PF01475">
    <property type="entry name" value="FUR"/>
    <property type="match status" value="1"/>
</dbReference>
<keyword evidence="5 12" id="KW-0963">Cytoplasm</keyword>
<evidence type="ECO:0000313" key="14">
    <source>
        <dbReference type="Proteomes" id="UP001595533"/>
    </source>
</evidence>
<evidence type="ECO:0000256" key="7">
    <source>
        <dbReference type="ARBA" id="ARBA00022723"/>
    </source>
</evidence>
<protein>
    <recommendedName>
        <fullName evidence="4 12">Ferric uptake regulation protein</fullName>
    </recommendedName>
</protein>
<dbReference type="RefSeq" id="WP_077410415.1">
    <property type="nucleotide sequence ID" value="NZ_JBHRTS010000002.1"/>
</dbReference>
<evidence type="ECO:0000256" key="4">
    <source>
        <dbReference type="ARBA" id="ARBA00020910"/>
    </source>
</evidence>
<dbReference type="Proteomes" id="UP001595533">
    <property type="component" value="Unassembled WGS sequence"/>
</dbReference>
<evidence type="ECO:0000256" key="6">
    <source>
        <dbReference type="ARBA" id="ARBA00022491"/>
    </source>
</evidence>
<sequence length="132" mass="15264">MSKKDIKDAGLKVTLPRLQILEFLTDHKGKHYSAEALYDEMKAADHDIGLATIYRVLNQFETAGLVCKHQFEENQAVYELDTGEHHDHMVDVDSGKVIEFYDAELEKLQVKIVEEQGYELIDHKMVLYVKKK</sequence>
<dbReference type="SUPFAM" id="SSF46785">
    <property type="entry name" value="Winged helix' DNA-binding domain"/>
    <property type="match status" value="1"/>
</dbReference>
<gene>
    <name evidence="12" type="primary">fur</name>
    <name evidence="13" type="ORF">ACFODZ_04710</name>
</gene>
<evidence type="ECO:0000256" key="12">
    <source>
        <dbReference type="RuleBase" id="RU364037"/>
    </source>
</evidence>
<comment type="subcellular location">
    <subcellularLocation>
        <location evidence="1 12">Cytoplasm</location>
    </subcellularLocation>
</comment>
<dbReference type="CDD" id="cd07153">
    <property type="entry name" value="Fur_like"/>
    <property type="match status" value="1"/>
</dbReference>
<reference evidence="14" key="1">
    <citation type="journal article" date="2019" name="Int. J. Syst. Evol. Microbiol.">
        <title>The Global Catalogue of Microorganisms (GCM) 10K type strain sequencing project: providing services to taxonomists for standard genome sequencing and annotation.</title>
        <authorList>
            <consortium name="The Broad Institute Genomics Platform"/>
            <consortium name="The Broad Institute Genome Sequencing Center for Infectious Disease"/>
            <person name="Wu L."/>
            <person name="Ma J."/>
        </authorList>
    </citation>
    <scope>NUCLEOTIDE SEQUENCE [LARGE SCALE GENOMIC DNA]</scope>
    <source>
        <strain evidence="14">KCTC 42953</strain>
    </source>
</reference>
<accession>A0ABV7JDP4</accession>
<keyword evidence="9 12" id="KW-0805">Transcription regulation</keyword>
<keyword evidence="11 12" id="KW-0804">Transcription</keyword>
<keyword evidence="7 12" id="KW-0479">Metal-binding</keyword>